<dbReference type="PANTHER" id="PTHR43668:SF2">
    <property type="entry name" value="ALLANTOINASE"/>
    <property type="match status" value="1"/>
</dbReference>
<dbReference type="STRING" id="758825.SAMN02982985_00304"/>
<dbReference type="SUPFAM" id="SSF51338">
    <property type="entry name" value="Composite domain of metallo-dependent hydrolases"/>
    <property type="match status" value="1"/>
</dbReference>
<keyword evidence="5" id="KW-1185">Reference proteome</keyword>
<evidence type="ECO:0000313" key="4">
    <source>
        <dbReference type="EMBL" id="SFL46943.1"/>
    </source>
</evidence>
<dbReference type="GO" id="GO:0004151">
    <property type="term" value="F:dihydroorotase activity"/>
    <property type="evidence" value="ECO:0007669"/>
    <property type="project" value="InterPro"/>
</dbReference>
<dbReference type="InterPro" id="IPR006680">
    <property type="entry name" value="Amidohydro-rel"/>
</dbReference>
<keyword evidence="1" id="KW-0665">Pyrimidine biosynthesis</keyword>
<dbReference type="GO" id="GO:0046872">
    <property type="term" value="F:metal ion binding"/>
    <property type="evidence" value="ECO:0007669"/>
    <property type="project" value="InterPro"/>
</dbReference>
<evidence type="ECO:0000259" key="3">
    <source>
        <dbReference type="Pfam" id="PF12890"/>
    </source>
</evidence>
<dbReference type="InterPro" id="IPR032466">
    <property type="entry name" value="Metal_Hydrolase"/>
</dbReference>
<dbReference type="RefSeq" id="WP_093382670.1">
    <property type="nucleotide sequence ID" value="NZ_FOTW01000004.1"/>
</dbReference>
<dbReference type="Pfam" id="PF12890">
    <property type="entry name" value="DHOase"/>
    <property type="match status" value="1"/>
</dbReference>
<dbReference type="Proteomes" id="UP000199470">
    <property type="component" value="Unassembled WGS sequence"/>
</dbReference>
<feature type="domain" description="Dihydroorotase catalytic" evidence="3">
    <location>
        <begin position="52"/>
        <end position="236"/>
    </location>
</feature>
<evidence type="ECO:0000256" key="1">
    <source>
        <dbReference type="ARBA" id="ARBA00022975"/>
    </source>
</evidence>
<sequence length="436" mass="45692">MKLHIKNGHLVDPANAIDAPHDLFIADGKIVAVGAAPAGFTAERTIDAAGLVVAPGFVDLSARLREPGYEYKATLESELQAAMQGGVTSLVCPPDTDPVLDEPGLVEMLKHRAKTLNLANVHPLGALTVGLKGQALTEMAELTEAGCIGFAQAEEPIEDTTVLLRAMQYAKTFEYTVWLRPQDAHIGRGGIAHAGPLASRLGLSGVPVMSETIALHTIFELMRSTGARVHLCRMSSAAGLELVRAAKREGLPVTCDVGAHHIHLTDADIGFFDSNARVTPPFRSQRDRDAIRAGLLDGTVDALCSDHTPVDDDEKLLPFGEASPGATGLELLLSLALKWADDYAAGQPDGGVRPLARAVGKISADPARVAGLASGTLSVGAVADVCLFDPAARWTVAASALASQGKHTPFLGYELSGQVRATIVAGHVAFERAAAR</sequence>
<organism evidence="4 5">
    <name type="scientific">Rugamonas rubra</name>
    <dbReference type="NCBI Taxonomy" id="758825"/>
    <lineage>
        <taxon>Bacteria</taxon>
        <taxon>Pseudomonadati</taxon>
        <taxon>Pseudomonadota</taxon>
        <taxon>Betaproteobacteria</taxon>
        <taxon>Burkholderiales</taxon>
        <taxon>Oxalobacteraceae</taxon>
        <taxon>Telluria group</taxon>
        <taxon>Rugamonas</taxon>
    </lineage>
</organism>
<evidence type="ECO:0000259" key="2">
    <source>
        <dbReference type="Pfam" id="PF01979"/>
    </source>
</evidence>
<dbReference type="Gene3D" id="2.30.40.10">
    <property type="entry name" value="Urease, subunit C, domain 1"/>
    <property type="match status" value="1"/>
</dbReference>
<dbReference type="Pfam" id="PF01979">
    <property type="entry name" value="Amidohydro_1"/>
    <property type="match status" value="1"/>
</dbReference>
<dbReference type="CDD" id="cd01317">
    <property type="entry name" value="DHOase_IIa"/>
    <property type="match status" value="1"/>
</dbReference>
<gene>
    <name evidence="4" type="ORF">SAMN02982985_00304</name>
</gene>
<dbReference type="GO" id="GO:0006221">
    <property type="term" value="P:pyrimidine nucleotide biosynthetic process"/>
    <property type="evidence" value="ECO:0007669"/>
    <property type="project" value="UniProtKB-KW"/>
</dbReference>
<dbReference type="InterPro" id="IPR004722">
    <property type="entry name" value="DHOase"/>
</dbReference>
<dbReference type="NCBIfam" id="TIGR00857">
    <property type="entry name" value="pyrC_multi"/>
    <property type="match status" value="1"/>
</dbReference>
<dbReference type="NCBIfam" id="NF005791">
    <property type="entry name" value="PRK07627.1"/>
    <property type="match status" value="1"/>
</dbReference>
<feature type="domain" description="Amidohydrolase-related" evidence="2">
    <location>
        <begin position="244"/>
        <end position="428"/>
    </location>
</feature>
<dbReference type="InterPro" id="IPR050138">
    <property type="entry name" value="DHOase/Allantoinase_Hydrolase"/>
</dbReference>
<proteinExistence type="predicted"/>
<protein>
    <submittedName>
        <fullName evidence="4">Dihydroorotase</fullName>
    </submittedName>
</protein>
<name>A0A1I4HYV6_9BURK</name>
<dbReference type="PANTHER" id="PTHR43668">
    <property type="entry name" value="ALLANTOINASE"/>
    <property type="match status" value="1"/>
</dbReference>
<dbReference type="GO" id="GO:0004038">
    <property type="term" value="F:allantoinase activity"/>
    <property type="evidence" value="ECO:0007669"/>
    <property type="project" value="TreeGrafter"/>
</dbReference>
<dbReference type="AlphaFoldDB" id="A0A1I4HYV6"/>
<dbReference type="InterPro" id="IPR024403">
    <property type="entry name" value="DHOase_cat"/>
</dbReference>
<dbReference type="EMBL" id="FOTW01000004">
    <property type="protein sequence ID" value="SFL46943.1"/>
    <property type="molecule type" value="Genomic_DNA"/>
</dbReference>
<dbReference type="GO" id="GO:0006145">
    <property type="term" value="P:purine nucleobase catabolic process"/>
    <property type="evidence" value="ECO:0007669"/>
    <property type="project" value="TreeGrafter"/>
</dbReference>
<evidence type="ECO:0000313" key="5">
    <source>
        <dbReference type="Proteomes" id="UP000199470"/>
    </source>
</evidence>
<dbReference type="Gene3D" id="3.20.20.140">
    <property type="entry name" value="Metal-dependent hydrolases"/>
    <property type="match status" value="1"/>
</dbReference>
<accession>A0A1I4HYV6</accession>
<dbReference type="InterPro" id="IPR011059">
    <property type="entry name" value="Metal-dep_hydrolase_composite"/>
</dbReference>
<reference evidence="4 5" key="1">
    <citation type="submission" date="2016-10" db="EMBL/GenBank/DDBJ databases">
        <authorList>
            <person name="de Groot N.N."/>
        </authorList>
    </citation>
    <scope>NUCLEOTIDE SEQUENCE [LARGE SCALE GENOMIC DNA]</scope>
    <source>
        <strain evidence="4 5">ATCC 43154</strain>
    </source>
</reference>
<dbReference type="OrthoDB" id="9803027at2"/>
<dbReference type="SUPFAM" id="SSF51556">
    <property type="entry name" value="Metallo-dependent hydrolases"/>
    <property type="match status" value="1"/>
</dbReference>
<dbReference type="GO" id="GO:0005737">
    <property type="term" value="C:cytoplasm"/>
    <property type="evidence" value="ECO:0007669"/>
    <property type="project" value="TreeGrafter"/>
</dbReference>